<evidence type="ECO:0000313" key="4">
    <source>
        <dbReference type="Proteomes" id="UP000815677"/>
    </source>
</evidence>
<organism evidence="3 4">
    <name type="scientific">Mycena chlorophos</name>
    <name type="common">Agaric fungus</name>
    <name type="synonym">Agaricus chlorophos</name>
    <dbReference type="NCBI Taxonomy" id="658473"/>
    <lineage>
        <taxon>Eukaryota</taxon>
        <taxon>Fungi</taxon>
        <taxon>Dikarya</taxon>
        <taxon>Basidiomycota</taxon>
        <taxon>Agaricomycotina</taxon>
        <taxon>Agaricomycetes</taxon>
        <taxon>Agaricomycetidae</taxon>
        <taxon>Agaricales</taxon>
        <taxon>Marasmiineae</taxon>
        <taxon>Mycenaceae</taxon>
        <taxon>Mycena</taxon>
    </lineage>
</organism>
<keyword evidence="2" id="KW-0812">Transmembrane</keyword>
<keyword evidence="4" id="KW-1185">Reference proteome</keyword>
<feature type="transmembrane region" description="Helical" evidence="2">
    <location>
        <begin position="403"/>
        <end position="423"/>
    </location>
</feature>
<accession>A0ABQ0M6S4</accession>
<feature type="compositionally biased region" description="Low complexity" evidence="1">
    <location>
        <begin position="53"/>
        <end position="74"/>
    </location>
</feature>
<evidence type="ECO:0000256" key="2">
    <source>
        <dbReference type="SAM" id="Phobius"/>
    </source>
</evidence>
<dbReference type="Proteomes" id="UP000815677">
    <property type="component" value="Unassembled WGS sequence"/>
</dbReference>
<proteinExistence type="predicted"/>
<feature type="compositionally biased region" description="Low complexity" evidence="1">
    <location>
        <begin position="1"/>
        <end position="26"/>
    </location>
</feature>
<protein>
    <submittedName>
        <fullName evidence="3">Uncharacterized protein</fullName>
    </submittedName>
</protein>
<feature type="transmembrane region" description="Helical" evidence="2">
    <location>
        <begin position="443"/>
        <end position="465"/>
    </location>
</feature>
<feature type="transmembrane region" description="Helical" evidence="2">
    <location>
        <begin position="357"/>
        <end position="382"/>
    </location>
</feature>
<keyword evidence="2" id="KW-0472">Membrane</keyword>
<reference evidence="3" key="1">
    <citation type="submission" date="2014-09" db="EMBL/GenBank/DDBJ databases">
        <title>Genome sequence of the luminous mushroom Mycena chlorophos for searching fungal bioluminescence genes.</title>
        <authorList>
            <person name="Tanaka Y."/>
            <person name="Kasuga D."/>
            <person name="Oba Y."/>
            <person name="Hase S."/>
            <person name="Sato K."/>
            <person name="Oba Y."/>
            <person name="Sakakibara Y."/>
        </authorList>
    </citation>
    <scope>NUCLEOTIDE SEQUENCE</scope>
</reference>
<feature type="transmembrane region" description="Helical" evidence="2">
    <location>
        <begin position="331"/>
        <end position="351"/>
    </location>
</feature>
<dbReference type="EMBL" id="DF849791">
    <property type="protein sequence ID" value="GAT58952.1"/>
    <property type="molecule type" value="Genomic_DNA"/>
</dbReference>
<gene>
    <name evidence="3" type="ORF">MCHLO_15323</name>
</gene>
<evidence type="ECO:0000256" key="1">
    <source>
        <dbReference type="SAM" id="MobiDB-lite"/>
    </source>
</evidence>
<evidence type="ECO:0000313" key="3">
    <source>
        <dbReference type="EMBL" id="GAT58952.1"/>
    </source>
</evidence>
<sequence length="490" mass="52677">MSASRPPSTASSPAGAQAATSQGAAADGHGPDATNSVPQVPVPDRSGPREETPGQTPGAAPGPAAASSTATSSTRWPDTRAGIAKLRQWVTGRDLSSTMQIDLDPASLTTQRAAWETEWTEAEMLYREDAWSSLQGLGRGELRERMIRVESELERIRYNLAQLHPKPSEVQVRVGCMIVFELIEECQPTLTNIMASTSRDATGFERPQIIEEIKTIESVYDFVLFCNAKLTRLQWKTSGVLPLSANQQISKPDSLDEAEILDGEWRATPPIDVAATGVASHDLNFFRSEEIGPGRLYGRRPKPARSQMPGVPLALEPVTVVSSGQSHKQNLAGLIGISFFGASITWSTIFSGTRGNLLLIAWSACLFIVAAVCASSATLLVFPEEDLLTRYTPVRWSVRILSLISVLHVLAGMFCIALAILLLDLGPEAANPTVQGSSGVLGFRAAGAYAISAGGIACLVAATVWRRYATPTWFQKSTVLGQAFNAQRKM</sequence>
<name>A0ABQ0M6S4_MYCCL</name>
<feature type="region of interest" description="Disordered" evidence="1">
    <location>
        <begin position="1"/>
        <end position="80"/>
    </location>
</feature>
<keyword evidence="2" id="KW-1133">Transmembrane helix</keyword>